<dbReference type="AlphaFoldDB" id="A0A9Q0S9L5"/>
<dbReference type="PROSITE" id="PS50176">
    <property type="entry name" value="ARM_REPEAT"/>
    <property type="match status" value="1"/>
</dbReference>
<dbReference type="PANTHER" id="PTHR46241:SF1">
    <property type="entry name" value="OUTER DYNEIN ARM-DOCKING COMPLEX SUBUNIT 2"/>
    <property type="match status" value="1"/>
</dbReference>
<organism evidence="2 3">
    <name type="scientific">Pseudolycoriella hygida</name>
    <dbReference type="NCBI Taxonomy" id="35572"/>
    <lineage>
        <taxon>Eukaryota</taxon>
        <taxon>Metazoa</taxon>
        <taxon>Ecdysozoa</taxon>
        <taxon>Arthropoda</taxon>
        <taxon>Hexapoda</taxon>
        <taxon>Insecta</taxon>
        <taxon>Pterygota</taxon>
        <taxon>Neoptera</taxon>
        <taxon>Endopterygota</taxon>
        <taxon>Diptera</taxon>
        <taxon>Nematocera</taxon>
        <taxon>Sciaroidea</taxon>
        <taxon>Sciaridae</taxon>
        <taxon>Pseudolycoriella</taxon>
    </lineage>
</organism>
<dbReference type="OrthoDB" id="1683831at2759"/>
<dbReference type="SUPFAM" id="SSF48371">
    <property type="entry name" value="ARM repeat"/>
    <property type="match status" value="1"/>
</dbReference>
<dbReference type="InterPro" id="IPR016024">
    <property type="entry name" value="ARM-type_fold"/>
</dbReference>
<protein>
    <submittedName>
        <fullName evidence="2">Armadillo repeat-containing protein gudu</fullName>
    </submittedName>
</protein>
<dbReference type="Gene3D" id="1.25.10.10">
    <property type="entry name" value="Leucine-rich Repeat Variant"/>
    <property type="match status" value="2"/>
</dbReference>
<gene>
    <name evidence="2" type="primary">gudu</name>
    <name evidence="2" type="ORF">Bhyg_03583</name>
</gene>
<feature type="repeat" description="ARM" evidence="1">
    <location>
        <begin position="173"/>
        <end position="215"/>
    </location>
</feature>
<accession>A0A9Q0S9L5</accession>
<proteinExistence type="predicted"/>
<feature type="non-terminal residue" evidence="2">
    <location>
        <position position="1"/>
    </location>
</feature>
<dbReference type="PANTHER" id="PTHR46241">
    <property type="entry name" value="ARMADILLO REPEAT-CONTAINING PROTEIN 4 ARMC4"/>
    <property type="match status" value="1"/>
</dbReference>
<evidence type="ECO:0000256" key="1">
    <source>
        <dbReference type="PROSITE-ProRule" id="PRU00259"/>
    </source>
</evidence>
<dbReference type="EMBL" id="WJQU01000001">
    <property type="protein sequence ID" value="KAJ6648355.1"/>
    <property type="molecule type" value="Genomic_DNA"/>
</dbReference>
<evidence type="ECO:0000313" key="3">
    <source>
        <dbReference type="Proteomes" id="UP001151699"/>
    </source>
</evidence>
<comment type="caution">
    <text evidence="2">The sequence shown here is derived from an EMBL/GenBank/DDBJ whole genome shotgun (WGS) entry which is preliminary data.</text>
</comment>
<evidence type="ECO:0000313" key="2">
    <source>
        <dbReference type="EMBL" id="KAJ6648355.1"/>
    </source>
</evidence>
<dbReference type="InterPro" id="IPR011989">
    <property type="entry name" value="ARM-like"/>
</dbReference>
<reference evidence="2" key="1">
    <citation type="submission" date="2022-07" db="EMBL/GenBank/DDBJ databases">
        <authorList>
            <person name="Trinca V."/>
            <person name="Uliana J.V.C."/>
            <person name="Torres T.T."/>
            <person name="Ward R.J."/>
            <person name="Monesi N."/>
        </authorList>
    </citation>
    <scope>NUCLEOTIDE SEQUENCE</scope>
    <source>
        <strain evidence="2">HSMRA1968</strain>
        <tissue evidence="2">Whole embryos</tissue>
    </source>
</reference>
<dbReference type="Proteomes" id="UP001151699">
    <property type="component" value="Chromosome A"/>
</dbReference>
<keyword evidence="3" id="KW-1185">Reference proteome</keyword>
<dbReference type="InterPro" id="IPR000225">
    <property type="entry name" value="Armadillo"/>
</dbReference>
<dbReference type="SMART" id="SM00185">
    <property type="entry name" value="ARM"/>
    <property type="match status" value="7"/>
</dbReference>
<name>A0A9Q0S9L5_9DIPT</name>
<sequence>MEYLTTPRNKLNEDQIEYLNMARAGAKALSSLSESRHNIEAMRKYGLVPLMARLLKSIHFDVVVNMMSTCQLCATQPSYQLAITTEGMIPDIVSHLSSDDLELKMQCSRAIFKCANDKTASDLVRESNGLEPLVAIIKEKNYRENKPLIAAATGAIWKCAALEKNVKQLDNLRTVQILVQLLSDENDEVLTNVVGAISECVRFPNNRETLRVTGGLPLLINLLNGTHAPLLENCSRALTECAKEAESMAILEEMDAVRLIWSLLKNPNPRVQAYAAYALCPCIENAKDSGDLVRSLVGAMELVVGLLKSTDTLVLSAVCSAVATIAKNKENLAILSDHKVIYMLADLVHTKDDLLRENLAAAIASCAPHGSNTQELGRLRTVTPIVGYMVSSNPRVHRTTAMALQKLSEDSHNCITMHQSGVVPFLLETVGSKDRELQEASAGCLQNIRKLALRAEEFTARQ</sequence>